<dbReference type="AlphaFoldDB" id="A0A4Z0PQ52"/>
<keyword evidence="3" id="KW-1185">Reference proteome</keyword>
<feature type="domain" description="BLUF" evidence="1">
    <location>
        <begin position="1"/>
        <end position="92"/>
    </location>
</feature>
<proteinExistence type="predicted"/>
<protein>
    <submittedName>
        <fullName evidence="2">BLUF domain-containing protein</fullName>
    </submittedName>
</protein>
<dbReference type="OrthoDB" id="1122028at2"/>
<dbReference type="SUPFAM" id="SSF54975">
    <property type="entry name" value="Acylphosphatase/BLUF domain-like"/>
    <property type="match status" value="1"/>
</dbReference>
<gene>
    <name evidence="2" type="ORF">E5J99_05520</name>
</gene>
<dbReference type="GO" id="GO:0009882">
    <property type="term" value="F:blue light photoreceptor activity"/>
    <property type="evidence" value="ECO:0007669"/>
    <property type="project" value="InterPro"/>
</dbReference>
<dbReference type="EMBL" id="SRLD01000007">
    <property type="protein sequence ID" value="TGE18360.1"/>
    <property type="molecule type" value="Genomic_DNA"/>
</dbReference>
<evidence type="ECO:0000313" key="2">
    <source>
        <dbReference type="EMBL" id="TGE18360.1"/>
    </source>
</evidence>
<dbReference type="Proteomes" id="UP000297739">
    <property type="component" value="Unassembled WGS sequence"/>
</dbReference>
<dbReference type="RefSeq" id="WP_135496722.1">
    <property type="nucleotide sequence ID" value="NZ_SRLD01000007.1"/>
</dbReference>
<dbReference type="Gene3D" id="3.30.70.100">
    <property type="match status" value="1"/>
</dbReference>
<dbReference type="InterPro" id="IPR036046">
    <property type="entry name" value="Acylphosphatase-like_dom_sf"/>
</dbReference>
<sequence>MHHIVYQSCAIGLPTNAALRFILQQARANNSRLGITGLLLYGNGNFLQVLEGEADVVQTMYARIQADHRHTRVCVLSDGPVQNRIFMDWSMGFQALSGEDFIRLTGYIDPYRSHFLNAHLPSIDEEMMYLLKSFVVTDGARL</sequence>
<dbReference type="Pfam" id="PF04940">
    <property type="entry name" value="BLUF"/>
    <property type="match status" value="1"/>
</dbReference>
<name>A0A4Z0PQ52_9BACT</name>
<accession>A0A4Z0PQ52</accession>
<evidence type="ECO:0000259" key="1">
    <source>
        <dbReference type="PROSITE" id="PS50925"/>
    </source>
</evidence>
<dbReference type="GO" id="GO:0071949">
    <property type="term" value="F:FAD binding"/>
    <property type="evidence" value="ECO:0007669"/>
    <property type="project" value="InterPro"/>
</dbReference>
<dbReference type="SMART" id="SM01034">
    <property type="entry name" value="BLUF"/>
    <property type="match status" value="1"/>
</dbReference>
<evidence type="ECO:0000313" key="3">
    <source>
        <dbReference type="Proteomes" id="UP000297739"/>
    </source>
</evidence>
<comment type="caution">
    <text evidence="2">The sequence shown here is derived from an EMBL/GenBank/DDBJ whole genome shotgun (WGS) entry which is preliminary data.</text>
</comment>
<reference evidence="2 3" key="1">
    <citation type="submission" date="2019-04" db="EMBL/GenBank/DDBJ databases">
        <authorList>
            <person name="Feng G."/>
            <person name="Zhang J."/>
            <person name="Zhu H."/>
        </authorList>
    </citation>
    <scope>NUCLEOTIDE SEQUENCE [LARGE SCALE GENOMIC DNA]</scope>
    <source>
        <strain evidence="2 3">JCM 17223</strain>
    </source>
</reference>
<dbReference type="PROSITE" id="PS50925">
    <property type="entry name" value="BLUF"/>
    <property type="match status" value="1"/>
</dbReference>
<dbReference type="InterPro" id="IPR007024">
    <property type="entry name" value="BLUF_domain"/>
</dbReference>
<organism evidence="2 3">
    <name type="scientific">Hymenobacter elongatus</name>
    <dbReference type="NCBI Taxonomy" id="877208"/>
    <lineage>
        <taxon>Bacteria</taxon>
        <taxon>Pseudomonadati</taxon>
        <taxon>Bacteroidota</taxon>
        <taxon>Cytophagia</taxon>
        <taxon>Cytophagales</taxon>
        <taxon>Hymenobacteraceae</taxon>
        <taxon>Hymenobacter</taxon>
    </lineage>
</organism>